<dbReference type="AlphaFoldDB" id="A0A1Y1S6C9"/>
<organism evidence="2 3">
    <name type="scientific">Enterospora canceri</name>
    <dbReference type="NCBI Taxonomy" id="1081671"/>
    <lineage>
        <taxon>Eukaryota</taxon>
        <taxon>Fungi</taxon>
        <taxon>Fungi incertae sedis</taxon>
        <taxon>Microsporidia</taxon>
        <taxon>Enterocytozoonidae</taxon>
        <taxon>Enterospora</taxon>
    </lineage>
</organism>
<sequence>MKLHKIRIIVVATAIISLLVCFGFMIWYLRQYKLSKDAETGDRNAIKKRKKSKLKKDYKLQKIDGFHKTNDYTINKRYNIPINKVNIQKIASKYKSRLINYFQRAESVEKGISQTIQDKMSMICSIINGKDVSEFKLQLKHILEEDNFWLSGYHSFFLPVCSLEKNCVGYSVAPEFFMLCKSDKAYMERLNTIKETLIIYLTKEYDREVLLRAIPNEDSIVQNYQITVMSYAQFGLRKTADVLQKHQRKWLLLYAIDYYSLYRKDYRTVLQRVPEYMIA</sequence>
<reference evidence="2 3" key="1">
    <citation type="journal article" date="2017" name="Environ. Microbiol.">
        <title>Decay of the glycolytic pathway and adaptation to intranuclear parasitism within Enterocytozoonidae microsporidia.</title>
        <authorList>
            <person name="Wiredu Boakye D."/>
            <person name="Jaroenlak P."/>
            <person name="Prachumwat A."/>
            <person name="Williams T.A."/>
            <person name="Bateman K.S."/>
            <person name="Itsathitphaisarn O."/>
            <person name="Sritunyalucksana K."/>
            <person name="Paszkiewicz K.H."/>
            <person name="Moore K.A."/>
            <person name="Stentiford G.D."/>
            <person name="Williams B.A."/>
        </authorList>
    </citation>
    <scope>NUCLEOTIDE SEQUENCE [LARGE SCALE GENOMIC DNA]</scope>
    <source>
        <strain evidence="2 3">GB1</strain>
    </source>
</reference>
<gene>
    <name evidence="2" type="ORF">ECANGB1_1346</name>
</gene>
<evidence type="ECO:0000256" key="1">
    <source>
        <dbReference type="SAM" id="Phobius"/>
    </source>
</evidence>
<comment type="caution">
    <text evidence="2">The sequence shown here is derived from an EMBL/GenBank/DDBJ whole genome shotgun (WGS) entry which is preliminary data.</text>
</comment>
<proteinExistence type="predicted"/>
<keyword evidence="3" id="KW-1185">Reference proteome</keyword>
<dbReference type="VEuPathDB" id="MicrosporidiaDB:ECANGB1_1346"/>
<evidence type="ECO:0000313" key="2">
    <source>
        <dbReference type="EMBL" id="ORD93947.1"/>
    </source>
</evidence>
<accession>A0A1Y1S6C9</accession>
<keyword evidence="1" id="KW-0812">Transmembrane</keyword>
<keyword evidence="1" id="KW-1133">Transmembrane helix</keyword>
<evidence type="ECO:0000313" key="3">
    <source>
        <dbReference type="Proteomes" id="UP000192639"/>
    </source>
</evidence>
<dbReference type="EMBL" id="LWDP01000038">
    <property type="protein sequence ID" value="ORD93947.1"/>
    <property type="molecule type" value="Genomic_DNA"/>
</dbReference>
<feature type="transmembrane region" description="Helical" evidence="1">
    <location>
        <begin position="6"/>
        <end position="29"/>
    </location>
</feature>
<name>A0A1Y1S6C9_9MICR</name>
<dbReference type="Proteomes" id="UP000192639">
    <property type="component" value="Unassembled WGS sequence"/>
</dbReference>
<keyword evidence="1" id="KW-0472">Membrane</keyword>
<protein>
    <submittedName>
        <fullName evidence="2">Uncharacterized protein</fullName>
    </submittedName>
</protein>